<keyword evidence="2" id="KW-0732">Signal</keyword>
<evidence type="ECO:0000313" key="4">
    <source>
        <dbReference type="Proteomes" id="UP001549320"/>
    </source>
</evidence>
<dbReference type="Pfam" id="PF03401">
    <property type="entry name" value="TctC"/>
    <property type="match status" value="1"/>
</dbReference>
<evidence type="ECO:0000256" key="2">
    <source>
        <dbReference type="SAM" id="SignalP"/>
    </source>
</evidence>
<dbReference type="PIRSF" id="PIRSF017082">
    <property type="entry name" value="YflP"/>
    <property type="match status" value="1"/>
</dbReference>
<dbReference type="Gene3D" id="3.40.190.150">
    <property type="entry name" value="Bordetella uptake gene, domain 1"/>
    <property type="match status" value="1"/>
</dbReference>
<dbReference type="InterPro" id="IPR005064">
    <property type="entry name" value="BUG"/>
</dbReference>
<keyword evidence="3" id="KW-0675">Receptor</keyword>
<dbReference type="Proteomes" id="UP001549320">
    <property type="component" value="Unassembled WGS sequence"/>
</dbReference>
<dbReference type="SUPFAM" id="SSF53850">
    <property type="entry name" value="Periplasmic binding protein-like II"/>
    <property type="match status" value="1"/>
</dbReference>
<evidence type="ECO:0000313" key="3">
    <source>
        <dbReference type="EMBL" id="MET4576267.1"/>
    </source>
</evidence>
<dbReference type="RefSeq" id="WP_354442261.1">
    <property type="nucleotide sequence ID" value="NZ_JBEPSH010000002.1"/>
</dbReference>
<keyword evidence="4" id="KW-1185">Reference proteome</keyword>
<name>A0ABV2Q6P5_9BURK</name>
<comment type="similarity">
    <text evidence="1">Belongs to the UPF0065 (bug) family.</text>
</comment>
<feature type="signal peptide" evidence="2">
    <location>
        <begin position="1"/>
        <end position="34"/>
    </location>
</feature>
<dbReference type="PANTHER" id="PTHR42928:SF5">
    <property type="entry name" value="BLR1237 PROTEIN"/>
    <property type="match status" value="1"/>
</dbReference>
<proteinExistence type="inferred from homology"/>
<dbReference type="EMBL" id="JBEPSH010000002">
    <property type="protein sequence ID" value="MET4576267.1"/>
    <property type="molecule type" value="Genomic_DNA"/>
</dbReference>
<dbReference type="CDD" id="cd13578">
    <property type="entry name" value="PBP2_Bug27"/>
    <property type="match status" value="1"/>
</dbReference>
<comment type="caution">
    <text evidence="3">The sequence shown here is derived from an EMBL/GenBank/DDBJ whole genome shotgun (WGS) entry which is preliminary data.</text>
</comment>
<dbReference type="InterPro" id="IPR042100">
    <property type="entry name" value="Bug_dom1"/>
</dbReference>
<reference evidence="3 4" key="1">
    <citation type="submission" date="2024-06" db="EMBL/GenBank/DDBJ databases">
        <title>Sorghum-associated microbial communities from plants grown in Nebraska, USA.</title>
        <authorList>
            <person name="Schachtman D."/>
        </authorList>
    </citation>
    <scope>NUCLEOTIDE SEQUENCE [LARGE SCALE GENOMIC DNA]</scope>
    <source>
        <strain evidence="3 4">2709</strain>
    </source>
</reference>
<gene>
    <name evidence="3" type="ORF">ABIE13_001367</name>
</gene>
<protein>
    <submittedName>
        <fullName evidence="3">Tripartite-type tricarboxylate transporter receptor subunit TctC</fullName>
    </submittedName>
</protein>
<dbReference type="PANTHER" id="PTHR42928">
    <property type="entry name" value="TRICARBOXYLATE-BINDING PROTEIN"/>
    <property type="match status" value="1"/>
</dbReference>
<organism evidence="3 4">
    <name type="scientific">Ottowia thiooxydans</name>
    <dbReference type="NCBI Taxonomy" id="219182"/>
    <lineage>
        <taxon>Bacteria</taxon>
        <taxon>Pseudomonadati</taxon>
        <taxon>Pseudomonadota</taxon>
        <taxon>Betaproteobacteria</taxon>
        <taxon>Burkholderiales</taxon>
        <taxon>Comamonadaceae</taxon>
        <taxon>Ottowia</taxon>
    </lineage>
</organism>
<feature type="chain" id="PRO_5046239397" evidence="2">
    <location>
        <begin position="35"/>
        <end position="334"/>
    </location>
</feature>
<dbReference type="Gene3D" id="3.40.190.10">
    <property type="entry name" value="Periplasmic binding protein-like II"/>
    <property type="match status" value="1"/>
</dbReference>
<evidence type="ECO:0000256" key="1">
    <source>
        <dbReference type="ARBA" id="ARBA00006987"/>
    </source>
</evidence>
<accession>A0ABV2Q6P5</accession>
<sequence length="334" mass="35374">MNQKKQKFNFANKIRTFIGLLCCAAMVQPVSAWADYPEKVVRLVHPYAGGGAGDMLTRELAEGLKTAFNGAAVITENKPGAGTIVGTVTVATAPPDGYNLLMIGPATHVIMPLINPKIPYNARKDFEIIGMWGVIGSMISVNAATPVHSVRELVDYAKKNPGKLNYSSAGAGTGPHLGGEMFKDLTGAPITHIPYKGASPAVLALVSGEVEVSFVNTPPQVPFVKSGKIRPLAVTTSQRSPLLPDVPTAAEAGIPGFLSESWYGVAAPAGTPADVRAKILRGMRAAATDPARRARLGAAGIELRVTDAKELIDYIDAEEKRLKPVLTRLDIKME</sequence>